<evidence type="ECO:0000313" key="1">
    <source>
        <dbReference type="EMBL" id="GAA0519323.1"/>
    </source>
</evidence>
<dbReference type="EMBL" id="BAAAGS010000008">
    <property type="protein sequence ID" value="GAA0519323.1"/>
    <property type="molecule type" value="Genomic_DNA"/>
</dbReference>
<dbReference type="RefSeq" id="WP_009942517.1">
    <property type="nucleotide sequence ID" value="NZ_BAAAGS010000008.1"/>
</dbReference>
<comment type="caution">
    <text evidence="1">The sequence shown here is derived from an EMBL/GenBank/DDBJ whole genome shotgun (WGS) entry which is preliminary data.</text>
</comment>
<proteinExistence type="predicted"/>
<organism evidence="1 2">
    <name type="scientific">Saccharopolyspora erythraea</name>
    <name type="common">Streptomyces erythraeus</name>
    <dbReference type="NCBI Taxonomy" id="1836"/>
    <lineage>
        <taxon>Bacteria</taxon>
        <taxon>Bacillati</taxon>
        <taxon>Actinomycetota</taxon>
        <taxon>Actinomycetes</taxon>
        <taxon>Pseudonocardiales</taxon>
        <taxon>Pseudonocardiaceae</taxon>
        <taxon>Saccharopolyspora</taxon>
    </lineage>
</organism>
<dbReference type="Proteomes" id="UP001500729">
    <property type="component" value="Unassembled WGS sequence"/>
</dbReference>
<reference evidence="1 2" key="1">
    <citation type="journal article" date="2019" name="Int. J. Syst. Evol. Microbiol.">
        <title>The Global Catalogue of Microorganisms (GCM) 10K type strain sequencing project: providing services to taxonomists for standard genome sequencing and annotation.</title>
        <authorList>
            <consortium name="The Broad Institute Genomics Platform"/>
            <consortium name="The Broad Institute Genome Sequencing Center for Infectious Disease"/>
            <person name="Wu L."/>
            <person name="Ma J."/>
        </authorList>
    </citation>
    <scope>NUCLEOTIDE SEQUENCE [LARGE SCALE GENOMIC DNA]</scope>
    <source>
        <strain evidence="1 2">JCM 10303</strain>
    </source>
</reference>
<protein>
    <recommendedName>
        <fullName evidence="3">AsmA-like C-terminal domain-containing protein</fullName>
    </recommendedName>
</protein>
<evidence type="ECO:0000313" key="2">
    <source>
        <dbReference type="Proteomes" id="UP001500729"/>
    </source>
</evidence>
<evidence type="ECO:0008006" key="3">
    <source>
        <dbReference type="Google" id="ProtNLM"/>
    </source>
</evidence>
<keyword evidence="2" id="KW-1185">Reference proteome</keyword>
<gene>
    <name evidence="1" type="ORF">GCM10009533_18110</name>
</gene>
<accession>A0ABN1CIN7</accession>
<name>A0ABN1CIN7_SACER</name>
<sequence length="140" mass="14702">MTGTRLKLSGVRYRGPADRDVQGRPMRTLHFTVDGLEITDLVQRGLLGNGKVQKAAGRPGGTSTVTEGPVELYTLQLSGTLAVAGLPLVPVTLSPESLPAPNLDLGFLRLPEITFTDVVARNTDLSGGTLRIPGATIVGE</sequence>